<dbReference type="FunCoup" id="A0A316VE02">
    <property type="interactions" value="146"/>
</dbReference>
<dbReference type="PROSITE" id="PS00108">
    <property type="entry name" value="PROTEIN_KINASE_ST"/>
    <property type="match status" value="1"/>
</dbReference>
<feature type="compositionally biased region" description="Low complexity" evidence="5">
    <location>
        <begin position="1283"/>
        <end position="1299"/>
    </location>
</feature>
<dbReference type="InterPro" id="IPR000719">
    <property type="entry name" value="Prot_kinase_dom"/>
</dbReference>
<dbReference type="PROSITE" id="PS50011">
    <property type="entry name" value="PROTEIN_KINASE_DOM"/>
    <property type="match status" value="1"/>
</dbReference>
<feature type="compositionally biased region" description="Acidic residues" evidence="5">
    <location>
        <begin position="1532"/>
        <end position="1544"/>
    </location>
</feature>
<evidence type="ECO:0000256" key="5">
    <source>
        <dbReference type="SAM" id="MobiDB-lite"/>
    </source>
</evidence>
<feature type="chain" id="PRO_5016252637" description="Protein kinase domain-containing protein" evidence="6">
    <location>
        <begin position="21"/>
        <end position="2111"/>
    </location>
</feature>
<dbReference type="PANTHER" id="PTHR14030">
    <property type="entry name" value="MITOTIC CHECKPOINT SERINE/THREONINE-PROTEIN KINASE BUB1"/>
    <property type="match status" value="1"/>
</dbReference>
<feature type="compositionally biased region" description="Low complexity" evidence="5">
    <location>
        <begin position="1585"/>
        <end position="1599"/>
    </location>
</feature>
<accession>A0A316VE02</accession>
<feature type="compositionally biased region" description="Low complexity" evidence="5">
    <location>
        <begin position="1117"/>
        <end position="1132"/>
    </location>
</feature>
<evidence type="ECO:0008006" key="11">
    <source>
        <dbReference type="Google" id="ProtNLM"/>
    </source>
</evidence>
<dbReference type="InterPro" id="IPR011009">
    <property type="entry name" value="Kinase-like_dom_sf"/>
</dbReference>
<dbReference type="RefSeq" id="XP_025354533.1">
    <property type="nucleotide sequence ID" value="XM_025501854.1"/>
</dbReference>
<dbReference type="GO" id="GO:0005634">
    <property type="term" value="C:nucleus"/>
    <property type="evidence" value="ECO:0007669"/>
    <property type="project" value="TreeGrafter"/>
</dbReference>
<feature type="compositionally biased region" description="Acidic residues" evidence="5">
    <location>
        <begin position="1405"/>
        <end position="1425"/>
    </location>
</feature>
<keyword evidence="3" id="KW-0995">Kinetochore</keyword>
<dbReference type="SMART" id="SM00220">
    <property type="entry name" value="S_TKc"/>
    <property type="match status" value="1"/>
</dbReference>
<feature type="region of interest" description="Disordered" evidence="5">
    <location>
        <begin position="207"/>
        <end position="294"/>
    </location>
</feature>
<dbReference type="EMBL" id="KZ819604">
    <property type="protein sequence ID" value="PWN34231.1"/>
    <property type="molecule type" value="Genomic_DNA"/>
</dbReference>
<feature type="region of interest" description="Disordered" evidence="5">
    <location>
        <begin position="1504"/>
        <end position="1566"/>
    </location>
</feature>
<keyword evidence="10" id="KW-1185">Reference proteome</keyword>
<dbReference type="FunFam" id="1.25.40.430:FF:000003">
    <property type="entry name" value="Checkpoint serine/threonine-protein kinase BUB1"/>
    <property type="match status" value="1"/>
</dbReference>
<dbReference type="SMART" id="SM00777">
    <property type="entry name" value="Mad3_BUB1_I"/>
    <property type="match status" value="1"/>
</dbReference>
<feature type="compositionally biased region" description="Basic and acidic residues" evidence="5">
    <location>
        <begin position="1227"/>
        <end position="1239"/>
    </location>
</feature>
<dbReference type="InterPro" id="IPR015661">
    <property type="entry name" value="Bub1/Mad3"/>
</dbReference>
<dbReference type="InterPro" id="IPR013212">
    <property type="entry name" value="Mad3/Bub1_I"/>
</dbReference>
<evidence type="ECO:0000256" key="6">
    <source>
        <dbReference type="SAM" id="SignalP"/>
    </source>
</evidence>
<evidence type="ECO:0000259" key="8">
    <source>
        <dbReference type="PROSITE" id="PS51489"/>
    </source>
</evidence>
<organism evidence="9 10">
    <name type="scientific">Meira miltonrushii</name>
    <dbReference type="NCBI Taxonomy" id="1280837"/>
    <lineage>
        <taxon>Eukaryota</taxon>
        <taxon>Fungi</taxon>
        <taxon>Dikarya</taxon>
        <taxon>Basidiomycota</taxon>
        <taxon>Ustilaginomycotina</taxon>
        <taxon>Exobasidiomycetes</taxon>
        <taxon>Exobasidiales</taxon>
        <taxon>Brachybasidiaceae</taxon>
        <taxon>Meira</taxon>
    </lineage>
</organism>
<feature type="domain" description="Protein kinase" evidence="7">
    <location>
        <begin position="1751"/>
        <end position="2084"/>
    </location>
</feature>
<feature type="compositionally biased region" description="Polar residues" evidence="5">
    <location>
        <begin position="855"/>
        <end position="866"/>
    </location>
</feature>
<keyword evidence="2" id="KW-0158">Chromosome</keyword>
<evidence type="ECO:0000313" key="10">
    <source>
        <dbReference type="Proteomes" id="UP000245771"/>
    </source>
</evidence>
<keyword evidence="6" id="KW-0732">Signal</keyword>
<feature type="compositionally biased region" description="Basic and acidic residues" evidence="5">
    <location>
        <begin position="1170"/>
        <end position="1194"/>
    </location>
</feature>
<feature type="compositionally biased region" description="Basic and acidic residues" evidence="5">
    <location>
        <begin position="1263"/>
        <end position="1278"/>
    </location>
</feature>
<dbReference type="Pfam" id="PF00069">
    <property type="entry name" value="Pkinase"/>
    <property type="match status" value="1"/>
</dbReference>
<feature type="domain" description="BUB1 N-terminal" evidence="8">
    <location>
        <begin position="927"/>
        <end position="1086"/>
    </location>
</feature>
<feature type="region of interest" description="Disordered" evidence="5">
    <location>
        <begin position="1399"/>
        <end position="1440"/>
    </location>
</feature>
<feature type="compositionally biased region" description="Polar residues" evidence="5">
    <location>
        <begin position="1092"/>
        <end position="1109"/>
    </location>
</feature>
<feature type="compositionally biased region" description="Low complexity" evidence="5">
    <location>
        <begin position="217"/>
        <end position="234"/>
    </location>
</feature>
<name>A0A316VE02_9BASI</name>
<evidence type="ECO:0000256" key="2">
    <source>
        <dbReference type="ARBA" id="ARBA00022454"/>
    </source>
</evidence>
<comment type="subcellular location">
    <subcellularLocation>
        <location evidence="1">Chromosome</location>
        <location evidence="1">Centromere</location>
        <location evidence="1">Kinetochore</location>
    </subcellularLocation>
</comment>
<feature type="compositionally biased region" description="Polar residues" evidence="5">
    <location>
        <begin position="207"/>
        <end position="216"/>
    </location>
</feature>
<feature type="region of interest" description="Disordered" evidence="5">
    <location>
        <begin position="1092"/>
        <end position="1303"/>
    </location>
</feature>
<dbReference type="Pfam" id="PF08311">
    <property type="entry name" value="Mad3_BUB1_I"/>
    <property type="match status" value="1"/>
</dbReference>
<dbReference type="GO" id="GO:0000776">
    <property type="term" value="C:kinetochore"/>
    <property type="evidence" value="ECO:0007669"/>
    <property type="project" value="UniProtKB-KW"/>
</dbReference>
<protein>
    <recommendedName>
        <fullName evidence="11">Protein kinase domain-containing protein</fullName>
    </recommendedName>
</protein>
<feature type="signal peptide" evidence="6">
    <location>
        <begin position="1"/>
        <end position="20"/>
    </location>
</feature>
<dbReference type="Gene3D" id="1.25.40.430">
    <property type="match status" value="1"/>
</dbReference>
<dbReference type="GO" id="GO:0051754">
    <property type="term" value="P:meiotic sister chromatid cohesion, centromeric"/>
    <property type="evidence" value="ECO:0007669"/>
    <property type="project" value="TreeGrafter"/>
</dbReference>
<dbReference type="GO" id="GO:0007094">
    <property type="term" value="P:mitotic spindle assembly checkpoint signaling"/>
    <property type="evidence" value="ECO:0007669"/>
    <property type="project" value="InterPro"/>
</dbReference>
<evidence type="ECO:0000256" key="1">
    <source>
        <dbReference type="ARBA" id="ARBA00004629"/>
    </source>
</evidence>
<keyword evidence="4" id="KW-0137">Centromere</keyword>
<dbReference type="GO" id="GO:0004672">
    <property type="term" value="F:protein kinase activity"/>
    <property type="evidence" value="ECO:0007669"/>
    <property type="project" value="InterPro"/>
</dbReference>
<reference evidence="9 10" key="1">
    <citation type="journal article" date="2018" name="Mol. Biol. Evol.">
        <title>Broad Genomic Sampling Reveals a Smut Pathogenic Ancestry of the Fungal Clade Ustilaginomycotina.</title>
        <authorList>
            <person name="Kijpornyongpan T."/>
            <person name="Mondo S.J."/>
            <person name="Barry K."/>
            <person name="Sandor L."/>
            <person name="Lee J."/>
            <person name="Lipzen A."/>
            <person name="Pangilinan J."/>
            <person name="LaButti K."/>
            <person name="Hainaut M."/>
            <person name="Henrissat B."/>
            <person name="Grigoriev I.V."/>
            <person name="Spatafora J.W."/>
            <person name="Aime M.C."/>
        </authorList>
    </citation>
    <scope>NUCLEOTIDE SEQUENCE [LARGE SCALE GENOMIC DNA]</scope>
    <source>
        <strain evidence="9 10">MCA 3882</strain>
    </source>
</reference>
<evidence type="ECO:0000256" key="4">
    <source>
        <dbReference type="ARBA" id="ARBA00023328"/>
    </source>
</evidence>
<evidence type="ECO:0000313" key="9">
    <source>
        <dbReference type="EMBL" id="PWN34231.1"/>
    </source>
</evidence>
<gene>
    <name evidence="9" type="ORF">FA14DRAFT_191306</name>
</gene>
<dbReference type="PANTHER" id="PTHR14030:SF4">
    <property type="entry name" value="BUB1 KINASE, ISOFORM A-RELATED"/>
    <property type="match status" value="1"/>
</dbReference>
<dbReference type="GO" id="GO:0032991">
    <property type="term" value="C:protein-containing complex"/>
    <property type="evidence" value="ECO:0007669"/>
    <property type="project" value="UniProtKB-ARBA"/>
</dbReference>
<feature type="region of interest" description="Disordered" evidence="5">
    <location>
        <begin position="804"/>
        <end position="877"/>
    </location>
</feature>
<dbReference type="Gene3D" id="1.10.510.10">
    <property type="entry name" value="Transferase(Phosphotransferase) domain 1"/>
    <property type="match status" value="1"/>
</dbReference>
<evidence type="ECO:0000256" key="3">
    <source>
        <dbReference type="ARBA" id="ARBA00022838"/>
    </source>
</evidence>
<dbReference type="InParanoid" id="A0A316VE02"/>
<dbReference type="GO" id="GO:0005524">
    <property type="term" value="F:ATP binding"/>
    <property type="evidence" value="ECO:0007669"/>
    <property type="project" value="InterPro"/>
</dbReference>
<dbReference type="InterPro" id="IPR008271">
    <property type="entry name" value="Ser/Thr_kinase_AS"/>
</dbReference>
<feature type="compositionally biased region" description="Polar residues" evidence="5">
    <location>
        <begin position="254"/>
        <end position="282"/>
    </location>
</feature>
<dbReference type="STRING" id="1280837.A0A316VE02"/>
<dbReference type="Proteomes" id="UP000245771">
    <property type="component" value="Unassembled WGS sequence"/>
</dbReference>
<dbReference type="SUPFAM" id="SSF56112">
    <property type="entry name" value="Protein kinase-like (PK-like)"/>
    <property type="match status" value="1"/>
</dbReference>
<feature type="region of interest" description="Disordered" evidence="5">
    <location>
        <begin position="1585"/>
        <end position="1604"/>
    </location>
</feature>
<evidence type="ECO:0000259" key="7">
    <source>
        <dbReference type="PROSITE" id="PS50011"/>
    </source>
</evidence>
<sequence length="2111" mass="236695">MQFLLLLSFAFIALSLSVFAQDHSDDVLKRSSGNAPSPTVFEKRQKPKQTIFKPFQWPRIDGPPQDFPSDDAFEIGYWTFNLTFIQRLLEVNKTDHLQAQILAYQASVEYELSWRDECYKLSNVSAVMMQHQNTLARVLAFPHQDRNTNLDKVYKLAPAIKLLCMERPKGANINKSIVNHSKTLMDLFGWDKATAQRNMQGIHEHLQPTTNQPISNPSMTSKPNTKPKTTSTSNKKSKTKSKSNTWPKSNKKTQLMSGPWSSPWQQSMPKSMSPPGTGSGFQPGSMPKQKSPPKFMPMPKNKCFWKLANDSAIAAAHRTNTLARVVMLPLNDKDFDIDANYHLSTTIATVCWKATKTLYQHLSQGIMRHTIFVIFAALFMALAQAQVSVSGISLPLRSLDDDNDLQIKRAEQATFQWPRVDGPPQNFPDLKLLDVGYWTFNTTFLKSMESLNLTDPMKAAELLFSGMVEYEYTWLHECWKLSNASAKAESRTNTLARVVVFPTDDPALGIDPIYQLATPMMLACWERAKDGDINVAVKNHTQELINSLKWDKAYALNFINEQKKDFAPVVQASANSTSPTVINPPQGTSSSSKMAMNNSIFFVFAAIFVALINAQQSINGIALPRDSFQLEDLSDLAYKRDLDKNGLPAPSKNSPNVTFQWPRIDGPPENFPPIKDLGTAFWTFNLTFIKHMQEVNKTDPLQATELAFQAAVEYEYKWLHECWKMSNHSAAIHHRTNTKARVVAFPYMDASTNIDPEYELAPSIKCACWERAKGGNINKPIVNHTRKLINKLGWDRRTALRRIRKQHKHLKPINPGAGKQKASQDMSLPPQTPLGNARSSSSSSNSVFGGGGRSMQTPLKTPSKTPLRTPGGGEQLSHTPVINFAAIEAHKENVQPLVQGRSAHALNTALSQRQAELRTQRKQFEDLVESEENADSDDPIDAWQKYVKWIIDNYPSGQSSESDLLVILERCTRLFKASTQYRNDVRYLRMWILYARNVDCPSDVYNYLLANEIGTSLASLYEELALVYEGQESFEKSDETYRMGIHRSAQPIDRLKRRYAEYQSRILSKEGRGEDERMAYKDALRSAMNKAQRSMLGTKSGSISMSANSVRGMGGDASLPSKSSALSSNNNSRKPSVFKDADGEDVFAKRSKGGAEGTAGWTDMGTATSRKQEKAGSEAKAWKGEVLPQRERGATPKRPAIAIYRDSDDEDEEGKTPGKVKGGDVFSKNREPSESDRLRKNPFANYEAVDLKPQVKPAQAQSTREEKVKSSHKSEEKAKKKVVASSSTKPSSSKSSSSSKQERYAVSLAELYPGIDIDQAVKRTSRKHKSGEICLEELSAKRMKLHHSDDTDDPWAFLDALQGQWLPEIKPPQRKQPMKRDPTVTAFTRAAQDEVLQMFNNGMVDSDEDESSEDEQSESEEEEDGGQIAQSSVIKPNMVQMKENEVDPFTPTPAPKSFSVAPQKRTLLEEVPMLDTTSNSGLPNGQSKAILATPARKVFGGDRKPLAAIAQSEAHAEQAPPQKSQRITNEVFIEEDDEDSVQEDDNAKEKANADVQEDEVDYLNRPMRELAPLSPITEATEYTRYTQSTRTSRTSTSNGRRSEAWTPFASREQGSYEHYENADESHYGNRSHEQEEAQTSLHIPQYDEEPIETQLPEGHVVSHPEIPNDNNGPLCPFETEIIDAIIERLPLSLESSDDFINLPNDTANQLTSLQKRAAHLTKRRSSSHTSPLINTKDGSADWVMHVAKNTFTVRQKLGEGGYGAVFLAEDQAGITGRQRLVGGINGDASFAALDDDYLDEDEYDENEPKLIAIKVESPPNRWEFYILGQLRARLLDEKRLNSIICARKFFCFQDESFLMLEYAEKGTLLEIVNSAVKAGVASSSAMAAGGAIGGSNGSSASVGIDEVLVMFFIIEVIKCVEALHAVDLLHGDLKIDNCLLRLNESEDSWTHSYKRTGENGWSSKGITLIDFGRAIDLRQFSPDQQFLANWTPEQHDMPQIHKGEPWRHEIDYFGIASIAYCLLFGKYIETVDQGENQYGIDKPLRRYWQTEIWTSLFQLCLNSAHQDDSAAQLASIRDRMETWLEENCFRAGKNLKGSLKKLEIWSMKRSM</sequence>
<proteinExistence type="predicted"/>
<dbReference type="PROSITE" id="PS51489">
    <property type="entry name" value="BUB1_N"/>
    <property type="match status" value="1"/>
</dbReference>
<dbReference type="GeneID" id="37023635"/>
<dbReference type="OrthoDB" id="248495at2759"/>